<reference evidence="9" key="1">
    <citation type="submission" date="2020-05" db="UniProtKB">
        <authorList>
            <consortium name="EnsemblMetazoa"/>
        </authorList>
    </citation>
    <scope>IDENTIFICATION</scope>
    <source>
        <strain evidence="9">Jacobina</strain>
    </source>
</reference>
<keyword evidence="5 8" id="KW-0472">Membrane</keyword>
<sequence length="501" mass="56410">MSGTYFYPLSATLLNCFAHITEIREEILLECITHVWRKITGSRAFVRCTGRSRKSPVVCNGVLCAVKEAETISRELGKSLVEQENYTTTFFLRLCAFSRIFGEHPSHWISFSEGGRSVLTLMEDLSSLRKRRAWNPEVDSLASGDDDIDLLGMVEDDDDDLGDEEEEDGVGCPLPSTPEDNQLLEAEMTEVLKAGVLSDEIDLGALAHNAAEQAEEFVRKVLEASWKVCHYKNLPRWLQDNDFLHRGHRPPLPSFGACFKSIFRIHTETGNIWTHLLGCFAFVGVACYFLTRPSIEIQLQEKLIFGAFFAGAIVCLGCSFAFHTLSCHSEVVGKLFSKLDYCGIALLIMGSFVPWLYYGFYCHYQHKLIYLSVVVVLGILSIVVSLWDKFSEPNLRPLRAGVFMSFGLSGIIPAIHYGLMEGWFTQISRASLGWLVLMGLLYILGATFYAARVPERWFPGKCDIWFQSHQIFHVLVIAAAFVHYHGISEMAMYRVTVGESN</sequence>
<dbReference type="EMBL" id="AJWK01005875">
    <property type="status" value="NOT_ANNOTATED_CDS"/>
    <property type="molecule type" value="Genomic_DNA"/>
</dbReference>
<comment type="subcellular location">
    <subcellularLocation>
        <location evidence="1">Membrane</location>
        <topology evidence="1">Multi-pass membrane protein</topology>
    </subcellularLocation>
</comment>
<evidence type="ECO:0000256" key="7">
    <source>
        <dbReference type="SAM" id="MobiDB-lite"/>
    </source>
</evidence>
<feature type="transmembrane region" description="Helical" evidence="8">
    <location>
        <begin position="464"/>
        <end position="484"/>
    </location>
</feature>
<evidence type="ECO:0000313" key="10">
    <source>
        <dbReference type="Proteomes" id="UP000092461"/>
    </source>
</evidence>
<feature type="transmembrane region" description="Helical" evidence="8">
    <location>
        <begin position="303"/>
        <end position="323"/>
    </location>
</feature>
<feature type="region of interest" description="Disordered" evidence="7">
    <location>
        <begin position="155"/>
        <end position="177"/>
    </location>
</feature>
<keyword evidence="3 8" id="KW-0812">Transmembrane</keyword>
<organism evidence="9 10">
    <name type="scientific">Lutzomyia longipalpis</name>
    <name type="common">Sand fly</name>
    <dbReference type="NCBI Taxonomy" id="7200"/>
    <lineage>
        <taxon>Eukaryota</taxon>
        <taxon>Metazoa</taxon>
        <taxon>Ecdysozoa</taxon>
        <taxon>Arthropoda</taxon>
        <taxon>Hexapoda</taxon>
        <taxon>Insecta</taxon>
        <taxon>Pterygota</taxon>
        <taxon>Neoptera</taxon>
        <taxon>Endopterygota</taxon>
        <taxon>Diptera</taxon>
        <taxon>Nematocera</taxon>
        <taxon>Psychodoidea</taxon>
        <taxon>Psychodidae</taxon>
        <taxon>Lutzomyia</taxon>
        <taxon>Lutzomyia</taxon>
    </lineage>
</organism>
<dbReference type="GO" id="GO:0038023">
    <property type="term" value="F:signaling receptor activity"/>
    <property type="evidence" value="ECO:0007669"/>
    <property type="project" value="TreeGrafter"/>
</dbReference>
<dbReference type="PANTHER" id="PTHR20855:SF52">
    <property type="entry name" value="ADIPONECTIN RECEPTOR PROTEIN"/>
    <property type="match status" value="1"/>
</dbReference>
<keyword evidence="10" id="KW-1185">Reference proteome</keyword>
<dbReference type="EMBL" id="AJWK01005874">
    <property type="status" value="NOT_ANNOTATED_CDS"/>
    <property type="molecule type" value="Genomic_DNA"/>
</dbReference>
<dbReference type="AlphaFoldDB" id="A0A1B0CBV8"/>
<comment type="similarity">
    <text evidence="2">Belongs to the ADIPOR family.</text>
</comment>
<feature type="transmembrane region" description="Helical" evidence="8">
    <location>
        <begin position="368"/>
        <end position="387"/>
    </location>
</feature>
<name>A0A1B0CBV8_LUTLO</name>
<feature type="transmembrane region" description="Helical" evidence="8">
    <location>
        <begin position="343"/>
        <end position="361"/>
    </location>
</feature>
<accession>A0A1B0CBV8</accession>
<evidence type="ECO:0000256" key="4">
    <source>
        <dbReference type="ARBA" id="ARBA00022989"/>
    </source>
</evidence>
<dbReference type="PANTHER" id="PTHR20855">
    <property type="entry name" value="ADIPOR/PROGESTIN RECEPTOR-RELATED"/>
    <property type="match status" value="1"/>
</dbReference>
<dbReference type="GO" id="GO:0005886">
    <property type="term" value="C:plasma membrane"/>
    <property type="evidence" value="ECO:0007669"/>
    <property type="project" value="TreeGrafter"/>
</dbReference>
<feature type="compositionally biased region" description="Acidic residues" evidence="7">
    <location>
        <begin position="155"/>
        <end position="169"/>
    </location>
</feature>
<keyword evidence="6" id="KW-0862">Zinc</keyword>
<evidence type="ECO:0000256" key="1">
    <source>
        <dbReference type="ARBA" id="ARBA00004141"/>
    </source>
</evidence>
<feature type="transmembrane region" description="Helical" evidence="8">
    <location>
        <begin position="399"/>
        <end position="420"/>
    </location>
</feature>
<proteinExistence type="inferred from homology"/>
<dbReference type="Pfam" id="PF03006">
    <property type="entry name" value="HlyIII"/>
    <property type="match status" value="1"/>
</dbReference>
<keyword evidence="4 8" id="KW-1133">Transmembrane helix</keyword>
<dbReference type="GO" id="GO:0033211">
    <property type="term" value="P:adiponectin-activated signaling pathway"/>
    <property type="evidence" value="ECO:0007669"/>
    <property type="project" value="TreeGrafter"/>
</dbReference>
<feature type="binding site" evidence="6">
    <location>
        <position position="469"/>
    </location>
    <ligand>
        <name>Zn(2+)</name>
        <dbReference type="ChEBI" id="CHEBI:29105"/>
    </ligand>
</feature>
<dbReference type="InterPro" id="IPR004254">
    <property type="entry name" value="AdipoR/HlyIII-related"/>
</dbReference>
<dbReference type="VEuPathDB" id="VectorBase:LLOJ001737"/>
<evidence type="ECO:0000313" key="9">
    <source>
        <dbReference type="EnsemblMetazoa" id="LLOJ001737-PA"/>
    </source>
</evidence>
<dbReference type="VEuPathDB" id="VectorBase:LLONM1_009751"/>
<dbReference type="Proteomes" id="UP000092461">
    <property type="component" value="Unassembled WGS sequence"/>
</dbReference>
<evidence type="ECO:0000256" key="6">
    <source>
        <dbReference type="PIRSR" id="PIRSR604254-1"/>
    </source>
</evidence>
<keyword evidence="6" id="KW-0479">Metal-binding</keyword>
<protein>
    <submittedName>
        <fullName evidence="9">Uncharacterized protein</fullName>
    </submittedName>
</protein>
<feature type="transmembrane region" description="Helical" evidence="8">
    <location>
        <begin position="432"/>
        <end position="452"/>
    </location>
</feature>
<feature type="binding site" evidence="6">
    <location>
        <position position="323"/>
    </location>
    <ligand>
        <name>Zn(2+)</name>
        <dbReference type="ChEBI" id="CHEBI:29105"/>
    </ligand>
</feature>
<evidence type="ECO:0000256" key="8">
    <source>
        <dbReference type="SAM" id="Phobius"/>
    </source>
</evidence>
<dbReference type="EnsemblMetazoa" id="LLOJ001737-RA">
    <property type="protein sequence ID" value="LLOJ001737-PA"/>
    <property type="gene ID" value="LLOJ001737"/>
</dbReference>
<feature type="binding site" evidence="6">
    <location>
        <position position="473"/>
    </location>
    <ligand>
        <name>Zn(2+)</name>
        <dbReference type="ChEBI" id="CHEBI:29105"/>
    </ligand>
</feature>
<evidence type="ECO:0000256" key="3">
    <source>
        <dbReference type="ARBA" id="ARBA00022692"/>
    </source>
</evidence>
<dbReference type="GO" id="GO:0046872">
    <property type="term" value="F:metal ion binding"/>
    <property type="evidence" value="ECO:0007669"/>
    <property type="project" value="UniProtKB-KW"/>
</dbReference>
<feature type="transmembrane region" description="Helical" evidence="8">
    <location>
        <begin position="272"/>
        <end position="291"/>
    </location>
</feature>
<evidence type="ECO:0000256" key="2">
    <source>
        <dbReference type="ARBA" id="ARBA00007018"/>
    </source>
</evidence>
<evidence type="ECO:0000256" key="5">
    <source>
        <dbReference type="ARBA" id="ARBA00023136"/>
    </source>
</evidence>